<dbReference type="GO" id="GO:0043709">
    <property type="term" value="P:cell adhesion involved in single-species biofilm formation"/>
    <property type="evidence" value="ECO:0007669"/>
    <property type="project" value="TreeGrafter"/>
</dbReference>
<comment type="catalytic activity">
    <reaction evidence="2">
        <text>2 GTP = 3',3'-c-di-GMP + 2 diphosphate</text>
        <dbReference type="Rhea" id="RHEA:24898"/>
        <dbReference type="ChEBI" id="CHEBI:33019"/>
        <dbReference type="ChEBI" id="CHEBI:37565"/>
        <dbReference type="ChEBI" id="CHEBI:58805"/>
        <dbReference type="EC" id="2.7.7.65"/>
    </reaction>
</comment>
<organism evidence="4 5">
    <name type="scientific">Agrobacterium vitis</name>
    <name type="common">Rhizobium vitis</name>
    <dbReference type="NCBI Taxonomy" id="373"/>
    <lineage>
        <taxon>Bacteria</taxon>
        <taxon>Pseudomonadati</taxon>
        <taxon>Pseudomonadota</taxon>
        <taxon>Alphaproteobacteria</taxon>
        <taxon>Hyphomicrobiales</taxon>
        <taxon>Rhizobiaceae</taxon>
        <taxon>Rhizobium/Agrobacterium group</taxon>
        <taxon>Agrobacterium</taxon>
    </lineage>
</organism>
<dbReference type="GO" id="GO:1902201">
    <property type="term" value="P:negative regulation of bacterial-type flagellum-dependent cell motility"/>
    <property type="evidence" value="ECO:0007669"/>
    <property type="project" value="TreeGrafter"/>
</dbReference>
<dbReference type="InterPro" id="IPR050469">
    <property type="entry name" value="Diguanylate_Cyclase"/>
</dbReference>
<dbReference type="Pfam" id="PF00990">
    <property type="entry name" value="GGDEF"/>
    <property type="match status" value="1"/>
</dbReference>
<gene>
    <name evidence="4" type="ORF">IEI95_009015</name>
</gene>
<evidence type="ECO:0000256" key="1">
    <source>
        <dbReference type="ARBA" id="ARBA00012528"/>
    </source>
</evidence>
<dbReference type="InterPro" id="IPR000160">
    <property type="entry name" value="GGDEF_dom"/>
</dbReference>
<dbReference type="PROSITE" id="PS50887">
    <property type="entry name" value="GGDEF"/>
    <property type="match status" value="1"/>
</dbReference>
<evidence type="ECO:0000256" key="2">
    <source>
        <dbReference type="ARBA" id="ARBA00034247"/>
    </source>
</evidence>
<dbReference type="EC" id="2.7.7.65" evidence="1"/>
<dbReference type="Proteomes" id="UP000655037">
    <property type="component" value="Unassembled WGS sequence"/>
</dbReference>
<accession>A0AAE2R9Q3</accession>
<dbReference type="GO" id="GO:0052621">
    <property type="term" value="F:diguanylate cyclase activity"/>
    <property type="evidence" value="ECO:0007669"/>
    <property type="project" value="UniProtKB-EC"/>
</dbReference>
<dbReference type="InterPro" id="IPR029787">
    <property type="entry name" value="Nucleotide_cyclase"/>
</dbReference>
<dbReference type="Gene3D" id="3.30.70.270">
    <property type="match status" value="1"/>
</dbReference>
<geneLocation type="plasmid" evidence="4">
    <name>unnamed3</name>
</geneLocation>
<keyword evidence="4" id="KW-0614">Plasmid</keyword>
<dbReference type="SUPFAM" id="SSF55073">
    <property type="entry name" value="Nucleotide cyclase"/>
    <property type="match status" value="1"/>
</dbReference>
<dbReference type="InterPro" id="IPR043128">
    <property type="entry name" value="Rev_trsase/Diguanyl_cyclase"/>
</dbReference>
<reference evidence="4" key="1">
    <citation type="submission" date="2020-11" db="EMBL/GenBank/DDBJ databases">
        <title>Agrobacterium vitis strain K377 genome.</title>
        <authorList>
            <person name="Xi H."/>
        </authorList>
    </citation>
    <scope>NUCLEOTIDE SEQUENCE</scope>
    <source>
        <strain evidence="4">K377</strain>
        <plasmid evidence="4">unnamed3</plasmid>
    </source>
</reference>
<protein>
    <recommendedName>
        <fullName evidence="1">diguanylate cyclase</fullName>
        <ecNumber evidence="1">2.7.7.65</ecNumber>
    </recommendedName>
</protein>
<dbReference type="AlphaFoldDB" id="A0AAE2R9Q3"/>
<proteinExistence type="predicted"/>
<dbReference type="EMBL" id="JACXXJ020000004">
    <property type="protein sequence ID" value="MBF2714366.1"/>
    <property type="molecule type" value="Genomic_DNA"/>
</dbReference>
<dbReference type="RefSeq" id="WP_156538401.1">
    <property type="nucleotide sequence ID" value="NZ_JACXXJ020000004.1"/>
</dbReference>
<dbReference type="PANTHER" id="PTHR45138">
    <property type="entry name" value="REGULATORY COMPONENTS OF SENSORY TRANSDUCTION SYSTEM"/>
    <property type="match status" value="1"/>
</dbReference>
<sequence>MRLTGSVPRGNQQFLVIAPETGPDAAKMLGERMRQRIFLEAIVLPDGRSINTTASFGVASLSLNNDRGDLLQRTDDALYAAKSNGRNQVYLA</sequence>
<evidence type="ECO:0000313" key="5">
    <source>
        <dbReference type="Proteomes" id="UP000655037"/>
    </source>
</evidence>
<feature type="domain" description="GGDEF" evidence="3">
    <location>
        <begin position="1"/>
        <end position="92"/>
    </location>
</feature>
<dbReference type="NCBIfam" id="TIGR00254">
    <property type="entry name" value="GGDEF"/>
    <property type="match status" value="1"/>
</dbReference>
<evidence type="ECO:0000313" key="4">
    <source>
        <dbReference type="EMBL" id="MBF2714366.1"/>
    </source>
</evidence>
<name>A0AAE2R9Q3_AGRVI</name>
<dbReference type="GO" id="GO:0005886">
    <property type="term" value="C:plasma membrane"/>
    <property type="evidence" value="ECO:0007669"/>
    <property type="project" value="TreeGrafter"/>
</dbReference>
<dbReference type="PANTHER" id="PTHR45138:SF9">
    <property type="entry name" value="DIGUANYLATE CYCLASE DGCM-RELATED"/>
    <property type="match status" value="1"/>
</dbReference>
<comment type="caution">
    <text evidence="4">The sequence shown here is derived from an EMBL/GenBank/DDBJ whole genome shotgun (WGS) entry which is preliminary data.</text>
</comment>
<evidence type="ECO:0000259" key="3">
    <source>
        <dbReference type="PROSITE" id="PS50887"/>
    </source>
</evidence>